<name>A0ABY2HFI7_9HYPO</name>
<proteinExistence type="predicted"/>
<dbReference type="Proteomes" id="UP001642720">
    <property type="component" value="Unassembled WGS sequence"/>
</dbReference>
<evidence type="ECO:0000313" key="2">
    <source>
        <dbReference type="Proteomes" id="UP001642720"/>
    </source>
</evidence>
<dbReference type="EMBL" id="PPTA01000001">
    <property type="protein sequence ID" value="TFB07085.1"/>
    <property type="molecule type" value="Genomic_DNA"/>
</dbReference>
<protein>
    <submittedName>
        <fullName evidence="1">Uncharacterized protein</fullName>
    </submittedName>
</protein>
<keyword evidence="2" id="KW-1185">Reference proteome</keyword>
<accession>A0ABY2HFI7</accession>
<reference evidence="1 2" key="1">
    <citation type="submission" date="2018-01" db="EMBL/GenBank/DDBJ databases">
        <title>Genome characterization of the sugarcane-associated fungus Trichoderma ghanense CCMA-1212 and their application in lignocelulose bioconversion.</title>
        <authorList>
            <person name="Steindorff A.S."/>
            <person name="Mendes T.D."/>
            <person name="Vilela E.S.D."/>
            <person name="Rodrigues D.S."/>
            <person name="Formighieri E.F."/>
            <person name="Melo I.S."/>
            <person name="Favaro L.C.L."/>
        </authorList>
    </citation>
    <scope>NUCLEOTIDE SEQUENCE [LARGE SCALE GENOMIC DNA]</scope>
    <source>
        <strain evidence="1 2">CCMA-1212</strain>
    </source>
</reference>
<comment type="caution">
    <text evidence="1">The sequence shown here is derived from an EMBL/GenBank/DDBJ whole genome shotgun (WGS) entry which is preliminary data.</text>
</comment>
<evidence type="ECO:0000313" key="1">
    <source>
        <dbReference type="EMBL" id="TFB07085.1"/>
    </source>
</evidence>
<sequence length="97" mass="11246">MGKRTNESELDDIWTPDACLMSTTLHMPGELKRKIAAGYATDKHYKAIIQVLDKNAECMAKLTEQAREAKEKNVNNPNWRERPIRTPFVRQDALIYR</sequence>
<gene>
    <name evidence="1" type="ORF">CCMA1212_001163</name>
</gene>
<dbReference type="GeneID" id="300573047"/>
<dbReference type="RefSeq" id="XP_073563286.1">
    <property type="nucleotide sequence ID" value="XM_073698597.1"/>
</dbReference>
<organism evidence="1 2">
    <name type="scientific">Trichoderma ghanense</name>
    <dbReference type="NCBI Taxonomy" id="65468"/>
    <lineage>
        <taxon>Eukaryota</taxon>
        <taxon>Fungi</taxon>
        <taxon>Dikarya</taxon>
        <taxon>Ascomycota</taxon>
        <taxon>Pezizomycotina</taxon>
        <taxon>Sordariomycetes</taxon>
        <taxon>Hypocreomycetidae</taxon>
        <taxon>Hypocreales</taxon>
        <taxon>Hypocreaceae</taxon>
        <taxon>Trichoderma</taxon>
    </lineage>
</organism>